<comment type="subcellular location">
    <subcellularLocation>
        <location evidence="2">Cytoplasm</location>
    </subcellularLocation>
    <subcellularLocation>
        <location evidence="1">Nucleus</location>
    </subcellularLocation>
</comment>
<evidence type="ECO:0000256" key="5">
    <source>
        <dbReference type="ARBA" id="ARBA00023242"/>
    </source>
</evidence>
<evidence type="ECO:0000256" key="3">
    <source>
        <dbReference type="ARBA" id="ARBA00009488"/>
    </source>
</evidence>
<evidence type="ECO:0000313" key="6">
    <source>
        <dbReference type="Proteomes" id="UP000694925"/>
    </source>
</evidence>
<dbReference type="GO" id="GO:0046890">
    <property type="term" value="P:regulation of lipid biosynthetic process"/>
    <property type="evidence" value="ECO:0007669"/>
    <property type="project" value="TreeGrafter"/>
</dbReference>
<dbReference type="GO" id="GO:0005634">
    <property type="term" value="C:nucleus"/>
    <property type="evidence" value="ECO:0007669"/>
    <property type="project" value="UniProtKB-SubCell"/>
</dbReference>
<gene>
    <name evidence="7" type="primary">LOC108632695</name>
</gene>
<dbReference type="AlphaFoldDB" id="A0AAJ7JGW4"/>
<dbReference type="PANTHER" id="PTHR14315">
    <property type="entry name" value="SPOT14 FAMILY MEMBER"/>
    <property type="match status" value="1"/>
</dbReference>
<organism evidence="6 7">
    <name type="scientific">Ceratina calcarata</name>
    <dbReference type="NCBI Taxonomy" id="156304"/>
    <lineage>
        <taxon>Eukaryota</taxon>
        <taxon>Metazoa</taxon>
        <taxon>Ecdysozoa</taxon>
        <taxon>Arthropoda</taxon>
        <taxon>Hexapoda</taxon>
        <taxon>Insecta</taxon>
        <taxon>Pterygota</taxon>
        <taxon>Neoptera</taxon>
        <taxon>Endopterygota</taxon>
        <taxon>Hymenoptera</taxon>
        <taxon>Apocrita</taxon>
        <taxon>Aculeata</taxon>
        <taxon>Apoidea</taxon>
        <taxon>Anthophila</taxon>
        <taxon>Apidae</taxon>
        <taxon>Ceratina</taxon>
        <taxon>Zadontomerus</taxon>
    </lineage>
</organism>
<name>A0AAJ7JGW4_9HYME</name>
<sequence>MLCRNRIDKLVNNEYESFSQTATFQSIDNFLRTVREMEKTILIPSRLIDLTLGDSTEKINLDTKNGSIIKKTVANMDLYKLYNIISRTKVELLWSQDCNNYKEIDNNMIKFVYGSRCNSYIDLENHAVKSSSNLMELENNVTFKNDNNNSPELDNRTNSIFKDFDNSFQETENDSAIKINVYEEMDTNFVLRADRNISMNSISNLSDSESDFLISEIDSGIENENGVSLAARNFKKHLRALHNNIKKLTLVAEYLTLRYQNHIGCNC</sequence>
<dbReference type="Proteomes" id="UP000694925">
    <property type="component" value="Unplaced"/>
</dbReference>
<dbReference type="Gene3D" id="6.10.140.1610">
    <property type="match status" value="1"/>
</dbReference>
<reference evidence="7" key="1">
    <citation type="submission" date="2025-08" db="UniProtKB">
        <authorList>
            <consortium name="RefSeq"/>
        </authorList>
    </citation>
    <scope>IDENTIFICATION</scope>
    <source>
        <tissue evidence="7">Whole body</tissue>
    </source>
</reference>
<comment type="similarity">
    <text evidence="3">Belongs to the SPOT14 family.</text>
</comment>
<keyword evidence="4" id="KW-0963">Cytoplasm</keyword>
<dbReference type="InterPro" id="IPR009786">
    <property type="entry name" value="Spot_14"/>
</dbReference>
<dbReference type="KEGG" id="ccal:108632695"/>
<dbReference type="RefSeq" id="XP_017892910.1">
    <property type="nucleotide sequence ID" value="XM_018037421.2"/>
</dbReference>
<dbReference type="PANTHER" id="PTHR14315:SF17">
    <property type="entry name" value="MIP21584P"/>
    <property type="match status" value="1"/>
</dbReference>
<dbReference type="GeneID" id="108632695"/>
<keyword evidence="6" id="KW-1185">Reference proteome</keyword>
<evidence type="ECO:0000256" key="4">
    <source>
        <dbReference type="ARBA" id="ARBA00022490"/>
    </source>
</evidence>
<keyword evidence="5" id="KW-0539">Nucleus</keyword>
<dbReference type="InterPro" id="IPR053719">
    <property type="entry name" value="Lipogen_MT_Stabilize_sf"/>
</dbReference>
<evidence type="ECO:0000313" key="7">
    <source>
        <dbReference type="RefSeq" id="XP_017892910.1"/>
    </source>
</evidence>
<evidence type="ECO:0000256" key="2">
    <source>
        <dbReference type="ARBA" id="ARBA00004496"/>
    </source>
</evidence>
<dbReference type="Pfam" id="PF07084">
    <property type="entry name" value="Spot_14"/>
    <property type="match status" value="2"/>
</dbReference>
<proteinExistence type="inferred from homology"/>
<protein>
    <submittedName>
        <fullName evidence="7">Uncharacterized protein LOC108632695</fullName>
    </submittedName>
</protein>
<accession>A0AAJ7JGW4</accession>
<dbReference type="GO" id="GO:0005829">
    <property type="term" value="C:cytosol"/>
    <property type="evidence" value="ECO:0007669"/>
    <property type="project" value="TreeGrafter"/>
</dbReference>
<evidence type="ECO:0000256" key="1">
    <source>
        <dbReference type="ARBA" id="ARBA00004123"/>
    </source>
</evidence>